<reference evidence="2 3" key="1">
    <citation type="journal article" date="2017" name="Arch. Microbiol.">
        <title>Mariprofundus micogutta sp. nov., a novel iron-oxidizing zetaproteobacterium isolated from a deep-sea hydrothermal field at the Bayonnaise knoll of the Izu-Ogasawara arc, and a description of Mariprofundales ord. nov. and Zetaproteobacteria classis nov.</title>
        <authorList>
            <person name="Makita H."/>
            <person name="Tanaka E."/>
            <person name="Mitsunobu S."/>
            <person name="Miyazaki M."/>
            <person name="Nunoura T."/>
            <person name="Uematsu K."/>
            <person name="Takaki Y."/>
            <person name="Nishi S."/>
            <person name="Shimamura S."/>
            <person name="Takai K."/>
        </authorList>
    </citation>
    <scope>NUCLEOTIDE SEQUENCE [LARGE SCALE GENOMIC DNA]</scope>
    <source>
        <strain evidence="2 3">ET2</strain>
    </source>
</reference>
<gene>
    <name evidence="2" type="ORF">MMIC_P1085</name>
</gene>
<feature type="compositionally biased region" description="Basic and acidic residues" evidence="1">
    <location>
        <begin position="44"/>
        <end position="55"/>
    </location>
</feature>
<sequence>MIFFQEQAVVLSLHDSGIAKATRTIARSQSVAQKGRTAVWTGKARNDGEEHGGAA</sequence>
<keyword evidence="3" id="KW-1185">Reference proteome</keyword>
<evidence type="ECO:0000313" key="3">
    <source>
        <dbReference type="Proteomes" id="UP000231632"/>
    </source>
</evidence>
<proteinExistence type="predicted"/>
<dbReference type="AlphaFoldDB" id="A0A1L8CMI8"/>
<evidence type="ECO:0000256" key="1">
    <source>
        <dbReference type="SAM" id="MobiDB-lite"/>
    </source>
</evidence>
<protein>
    <submittedName>
        <fullName evidence="2">Uncharacterized protein</fullName>
    </submittedName>
</protein>
<name>A0A1L8CMI8_9PROT</name>
<dbReference type="EMBL" id="BDFD01000007">
    <property type="protein sequence ID" value="GAV20123.1"/>
    <property type="molecule type" value="Genomic_DNA"/>
</dbReference>
<feature type="region of interest" description="Disordered" evidence="1">
    <location>
        <begin position="36"/>
        <end position="55"/>
    </location>
</feature>
<dbReference type="Proteomes" id="UP000231632">
    <property type="component" value="Unassembled WGS sequence"/>
</dbReference>
<accession>A0A1L8CMI8</accession>
<organism evidence="2 3">
    <name type="scientific">Mariprofundus micogutta</name>
    <dbReference type="NCBI Taxonomy" id="1921010"/>
    <lineage>
        <taxon>Bacteria</taxon>
        <taxon>Pseudomonadati</taxon>
        <taxon>Pseudomonadota</taxon>
        <taxon>Candidatius Mariprofundia</taxon>
        <taxon>Mariprofundales</taxon>
        <taxon>Mariprofundaceae</taxon>
        <taxon>Mariprofundus</taxon>
    </lineage>
</organism>
<dbReference type="STRING" id="1921010.MMIC_P1085"/>
<evidence type="ECO:0000313" key="2">
    <source>
        <dbReference type="EMBL" id="GAV20123.1"/>
    </source>
</evidence>
<comment type="caution">
    <text evidence="2">The sequence shown here is derived from an EMBL/GenBank/DDBJ whole genome shotgun (WGS) entry which is preliminary data.</text>
</comment>
<dbReference type="RefSeq" id="WP_171966465.1">
    <property type="nucleotide sequence ID" value="NZ_BDFD01000007.1"/>
</dbReference>